<dbReference type="Proteomes" id="UP000275232">
    <property type="component" value="Unassembled WGS sequence"/>
</dbReference>
<name>A0A3N5DPF6_9SPHN</name>
<evidence type="ECO:0000313" key="4">
    <source>
        <dbReference type="Proteomes" id="UP000275232"/>
    </source>
</evidence>
<accession>A0A3N5DPF6</accession>
<keyword evidence="4" id="KW-1185">Reference proteome</keyword>
<dbReference type="EMBL" id="RPFZ01000001">
    <property type="protein sequence ID" value="RPF71001.1"/>
    <property type="molecule type" value="Genomic_DNA"/>
</dbReference>
<comment type="similarity">
    <text evidence="1">Belongs to the UPF0174 family.</text>
</comment>
<dbReference type="OrthoDB" id="7158889at2"/>
<dbReference type="AlphaFoldDB" id="A0A3N5DPF6"/>
<evidence type="ECO:0000313" key="3">
    <source>
        <dbReference type="EMBL" id="RPF71001.1"/>
    </source>
</evidence>
<comment type="caution">
    <text evidence="3">The sequence shown here is derived from an EMBL/GenBank/DDBJ whole genome shotgun (WGS) entry which is preliminary data.</text>
</comment>
<evidence type="ECO:0000259" key="2">
    <source>
        <dbReference type="Pfam" id="PF03981"/>
    </source>
</evidence>
<proteinExistence type="inferred from homology"/>
<sequence>MSFLTRLLGTARDPREQLRALWHDTVATSREREWYADCAVADTVDGRFDMIALVLALVMIRMERSEALAPRTALLTELFVEDMDRQLRDTGVGDLMVGKNMGKLMSALGGRMGALRNTLDKDDEDELAAVLERNMRLTTDTPPLALAARTRALHADLARQTDEGLLAGRVRP</sequence>
<gene>
    <name evidence="3" type="ORF">EG799_04765</name>
</gene>
<organism evidence="3 4">
    <name type="scientific">Aurantiacibacter spongiae</name>
    <dbReference type="NCBI Taxonomy" id="2488860"/>
    <lineage>
        <taxon>Bacteria</taxon>
        <taxon>Pseudomonadati</taxon>
        <taxon>Pseudomonadota</taxon>
        <taxon>Alphaproteobacteria</taxon>
        <taxon>Sphingomonadales</taxon>
        <taxon>Erythrobacteraceae</taxon>
        <taxon>Aurantiacibacter</taxon>
    </lineage>
</organism>
<dbReference type="RefSeq" id="WP_123879026.1">
    <property type="nucleotide sequence ID" value="NZ_RPFZ01000001.1"/>
</dbReference>
<evidence type="ECO:0000256" key="1">
    <source>
        <dbReference type="ARBA" id="ARBA00006436"/>
    </source>
</evidence>
<dbReference type="InterPro" id="IPR021150">
    <property type="entry name" value="Ubiq_cyt_c_chap"/>
</dbReference>
<dbReference type="Pfam" id="PF03981">
    <property type="entry name" value="Ubiq_cyt_C_chap"/>
    <property type="match status" value="1"/>
</dbReference>
<feature type="domain" description="Ubiquinol-cytochrome c chaperone" evidence="2">
    <location>
        <begin position="37"/>
        <end position="170"/>
    </location>
</feature>
<protein>
    <recommendedName>
        <fullName evidence="2">Ubiquinol-cytochrome c chaperone domain-containing protein</fullName>
    </recommendedName>
</protein>
<reference evidence="3 4" key="1">
    <citation type="submission" date="2018-11" db="EMBL/GenBank/DDBJ databases">
        <title>Erythrobacter spongiae sp. nov., isolated from a marine sponge.</title>
        <authorList>
            <person name="Zhuang L."/>
            <person name="Luo L."/>
        </authorList>
    </citation>
    <scope>NUCLEOTIDE SEQUENCE [LARGE SCALE GENOMIC DNA]</scope>
    <source>
        <strain evidence="3 4">HN-E23</strain>
    </source>
</reference>